<evidence type="ECO:0000256" key="1">
    <source>
        <dbReference type="SAM" id="SignalP"/>
    </source>
</evidence>
<dbReference type="AlphaFoldDB" id="A0A1I1HH88"/>
<protein>
    <submittedName>
        <fullName evidence="2">Uncharacterized protein</fullName>
    </submittedName>
</protein>
<reference evidence="2 3" key="1">
    <citation type="submission" date="2016-10" db="EMBL/GenBank/DDBJ databases">
        <authorList>
            <person name="de Groot N.N."/>
        </authorList>
    </citation>
    <scope>NUCLEOTIDE SEQUENCE [LARGE SCALE GENOMIC DNA]</scope>
    <source>
        <strain evidence="2 3">CGMCC 4.5739</strain>
    </source>
</reference>
<dbReference type="EMBL" id="FOLM01000002">
    <property type="protein sequence ID" value="SFC23397.1"/>
    <property type="molecule type" value="Genomic_DNA"/>
</dbReference>
<name>A0A1I1HH88_9ACTN</name>
<feature type="chain" id="PRO_5011481043" evidence="1">
    <location>
        <begin position="31"/>
        <end position="370"/>
    </location>
</feature>
<proteinExistence type="predicted"/>
<dbReference type="RefSeq" id="WP_093837675.1">
    <property type="nucleotide sequence ID" value="NZ_FOLM01000002.1"/>
</dbReference>
<dbReference type="OrthoDB" id="3636760at2"/>
<dbReference type="STRING" id="910347.SAMN05421773_102388"/>
<accession>A0A1I1HH88</accession>
<evidence type="ECO:0000313" key="3">
    <source>
        <dbReference type="Proteomes" id="UP000199207"/>
    </source>
</evidence>
<keyword evidence="3" id="KW-1185">Reference proteome</keyword>
<dbReference type="Proteomes" id="UP000199207">
    <property type="component" value="Unassembled WGS sequence"/>
</dbReference>
<dbReference type="Gene3D" id="3.40.190.10">
    <property type="entry name" value="Periplasmic binding protein-like II"/>
    <property type="match status" value="2"/>
</dbReference>
<evidence type="ECO:0000313" key="2">
    <source>
        <dbReference type="EMBL" id="SFC23397.1"/>
    </source>
</evidence>
<keyword evidence="1" id="KW-0732">Signal</keyword>
<organism evidence="2 3">
    <name type="scientific">Streptomyces aidingensis</name>
    <dbReference type="NCBI Taxonomy" id="910347"/>
    <lineage>
        <taxon>Bacteria</taxon>
        <taxon>Bacillati</taxon>
        <taxon>Actinomycetota</taxon>
        <taxon>Actinomycetes</taxon>
        <taxon>Kitasatosporales</taxon>
        <taxon>Streptomycetaceae</taxon>
        <taxon>Streptomyces</taxon>
    </lineage>
</organism>
<sequence>MNVKSVKRGAFAAAGAAALGLTLLAAPAQADPYDGAGNHEWRQFAIVGSDTTQQVMTGLADGIIGTSIEDPDLNPAELWLGNYDATQPVGWTPPSGVNNGEIRTKPVGWPSNCVIDRPNGSSAGITALRNDIAAGTGCVDIARSSRGPRDTSGDLLTFVPFAQDGVTWASRDDSPLAGEDLTLAELRDIYQCTTTSLNGVTLQPLVPQAGSGTRGYWTDLMGIEEDLSDAPCVSDNVSGTPVQEHDGTILSGSGQIMPYSIPQWLSQLHSATTQVPDRRGDSELNLVAGAAPYTGTSGNEVMNSSFPVIRPVYNVVETARIDPLDPAYDADLESVVVGSTSEVCQRTSTITGFGFATHPNCGDTSLTANN</sequence>
<dbReference type="SUPFAM" id="SSF53850">
    <property type="entry name" value="Periplasmic binding protein-like II"/>
    <property type="match status" value="1"/>
</dbReference>
<gene>
    <name evidence="2" type="ORF">SAMN05421773_102388</name>
</gene>
<feature type="signal peptide" evidence="1">
    <location>
        <begin position="1"/>
        <end position="30"/>
    </location>
</feature>